<reference evidence="12" key="1">
    <citation type="journal article" date="2019" name="Database">
        <title>The radish genome database (RadishGD): an integrated information resource for radish genomics.</title>
        <authorList>
            <person name="Yu H.J."/>
            <person name="Baek S."/>
            <person name="Lee Y.J."/>
            <person name="Cho A."/>
            <person name="Mun J.H."/>
        </authorList>
    </citation>
    <scope>NUCLEOTIDE SEQUENCE [LARGE SCALE GENOMIC DNA]</scope>
    <source>
        <strain evidence="12">cv. WK10039</strain>
    </source>
</reference>
<proteinExistence type="inferred from homology"/>
<dbReference type="CDD" id="cd00776">
    <property type="entry name" value="AsxRS_core"/>
    <property type="match status" value="1"/>
</dbReference>
<dbReference type="Proteomes" id="UP000504610">
    <property type="component" value="Chromosome 9"/>
</dbReference>
<evidence type="ECO:0000256" key="7">
    <source>
        <dbReference type="ARBA" id="ARBA00023146"/>
    </source>
</evidence>
<feature type="compositionally biased region" description="Polar residues" evidence="9">
    <location>
        <begin position="11"/>
        <end position="32"/>
    </location>
</feature>
<evidence type="ECO:0000256" key="9">
    <source>
        <dbReference type="SAM" id="MobiDB-lite"/>
    </source>
</evidence>
<evidence type="ECO:0000256" key="5">
    <source>
        <dbReference type="ARBA" id="ARBA00022840"/>
    </source>
</evidence>
<keyword evidence="6" id="KW-0648">Protein biosynthesis</keyword>
<dbReference type="Pfam" id="PF00152">
    <property type="entry name" value="tRNA-synt_2"/>
    <property type="match status" value="2"/>
</dbReference>
<dbReference type="InterPro" id="IPR004365">
    <property type="entry name" value="NA-bd_OB_tRNA"/>
</dbReference>
<evidence type="ECO:0000256" key="6">
    <source>
        <dbReference type="ARBA" id="ARBA00022917"/>
    </source>
</evidence>
<dbReference type="InterPro" id="IPR004522">
    <property type="entry name" value="Asn-tRNA-ligase"/>
</dbReference>
<dbReference type="Pfam" id="PF01336">
    <property type="entry name" value="tRNA_anti-codon"/>
    <property type="match status" value="1"/>
</dbReference>
<dbReference type="InterPro" id="IPR000738">
    <property type="entry name" value="WHEP-TRS_dom"/>
</dbReference>
<dbReference type="PROSITE" id="PS50862">
    <property type="entry name" value="AA_TRNA_LIGASE_II"/>
    <property type="match status" value="1"/>
</dbReference>
<dbReference type="InterPro" id="IPR012340">
    <property type="entry name" value="NA-bd_OB-fold"/>
</dbReference>
<evidence type="ECO:0000256" key="4">
    <source>
        <dbReference type="ARBA" id="ARBA00022741"/>
    </source>
</evidence>
<name>A0A9W3CDS2_RAPSA</name>
<evidence type="ECO:0000313" key="12">
    <source>
        <dbReference type="Proteomes" id="UP000504610"/>
    </source>
</evidence>
<dbReference type="HAMAP" id="MF_00534">
    <property type="entry name" value="Asn_tRNA_synth"/>
    <property type="match status" value="1"/>
</dbReference>
<dbReference type="PANTHER" id="PTHR22594:SF49">
    <property type="entry name" value="WHEP-TRS DOMAIN-CONTAINING PROTEIN"/>
    <property type="match status" value="1"/>
</dbReference>
<dbReference type="PANTHER" id="PTHR22594">
    <property type="entry name" value="ASPARTYL/LYSYL-TRNA SYNTHETASE"/>
    <property type="match status" value="1"/>
</dbReference>
<comment type="similarity">
    <text evidence="1">Belongs to the class-II aminoacyl-tRNA synthetase family.</text>
</comment>
<evidence type="ECO:0000259" key="11">
    <source>
        <dbReference type="PROSITE" id="PS51185"/>
    </source>
</evidence>
<dbReference type="GeneID" id="108826664"/>
<accession>A0A9W3CDS2</accession>
<dbReference type="CDD" id="cd04318">
    <property type="entry name" value="EcAsnRS_like_N"/>
    <property type="match status" value="1"/>
</dbReference>
<gene>
    <name evidence="13" type="primary">LOC108826664</name>
</gene>
<dbReference type="NCBIfam" id="NF003037">
    <property type="entry name" value="PRK03932.1"/>
    <property type="match status" value="1"/>
</dbReference>
<feature type="domain" description="Aminoacyl-transfer RNA synthetases class-II family profile" evidence="10">
    <location>
        <begin position="441"/>
        <end position="674"/>
    </location>
</feature>
<feature type="compositionally biased region" description="Pro residues" evidence="9">
    <location>
        <begin position="1"/>
        <end position="10"/>
    </location>
</feature>
<feature type="region of interest" description="Disordered" evidence="9">
    <location>
        <begin position="1"/>
        <end position="43"/>
    </location>
</feature>
<dbReference type="EC" id="6.1.1.22" evidence="2"/>
<evidence type="ECO:0000256" key="2">
    <source>
        <dbReference type="ARBA" id="ARBA00012816"/>
    </source>
</evidence>
<dbReference type="RefSeq" id="XP_056849680.1">
    <property type="nucleotide sequence ID" value="XM_056993700.1"/>
</dbReference>
<dbReference type="Gene3D" id="3.30.930.10">
    <property type="entry name" value="Bira Bifunctional Protein, Domain 2"/>
    <property type="match status" value="1"/>
</dbReference>
<dbReference type="GO" id="GO:0003676">
    <property type="term" value="F:nucleic acid binding"/>
    <property type="evidence" value="ECO:0007669"/>
    <property type="project" value="InterPro"/>
</dbReference>
<evidence type="ECO:0000256" key="3">
    <source>
        <dbReference type="ARBA" id="ARBA00022598"/>
    </source>
</evidence>
<keyword evidence="12" id="KW-1185">Reference proteome</keyword>
<dbReference type="SUPFAM" id="SSF50249">
    <property type="entry name" value="Nucleic acid-binding proteins"/>
    <property type="match status" value="1"/>
</dbReference>
<keyword evidence="3" id="KW-0436">Ligase</keyword>
<protein>
    <recommendedName>
        <fullName evidence="2">asparagine--tRNA ligase</fullName>
        <ecNumber evidence="2">6.1.1.22</ecNumber>
    </recommendedName>
</protein>
<comment type="catalytic activity">
    <reaction evidence="8">
        <text>tRNA(Asn) + L-asparagine + ATP = L-asparaginyl-tRNA(Asn) + AMP + diphosphate + H(+)</text>
        <dbReference type="Rhea" id="RHEA:11180"/>
        <dbReference type="Rhea" id="RHEA-COMP:9659"/>
        <dbReference type="Rhea" id="RHEA-COMP:9674"/>
        <dbReference type="ChEBI" id="CHEBI:15378"/>
        <dbReference type="ChEBI" id="CHEBI:30616"/>
        <dbReference type="ChEBI" id="CHEBI:33019"/>
        <dbReference type="ChEBI" id="CHEBI:58048"/>
        <dbReference type="ChEBI" id="CHEBI:78442"/>
        <dbReference type="ChEBI" id="CHEBI:78515"/>
        <dbReference type="ChEBI" id="CHEBI:456215"/>
        <dbReference type="EC" id="6.1.1.22"/>
    </reaction>
</comment>
<dbReference type="GO" id="GO:0004816">
    <property type="term" value="F:asparagine-tRNA ligase activity"/>
    <property type="evidence" value="ECO:0007669"/>
    <property type="project" value="UniProtKB-EC"/>
</dbReference>
<dbReference type="PROSITE" id="PS51185">
    <property type="entry name" value="WHEP_TRS_2"/>
    <property type="match status" value="1"/>
</dbReference>
<dbReference type="Gene3D" id="2.40.50.140">
    <property type="entry name" value="Nucleic acid-binding proteins"/>
    <property type="match status" value="1"/>
</dbReference>
<dbReference type="FunFam" id="3.30.930.10:FF:000016">
    <property type="entry name" value="Asparagine--tRNA ligase"/>
    <property type="match status" value="1"/>
</dbReference>
<feature type="domain" description="WHEP-TRS" evidence="11">
    <location>
        <begin position="347"/>
        <end position="404"/>
    </location>
</feature>
<dbReference type="PRINTS" id="PR01042">
    <property type="entry name" value="TRNASYNTHASP"/>
</dbReference>
<dbReference type="OrthoDB" id="1931232at2759"/>
<keyword evidence="5" id="KW-0067">ATP-binding</keyword>
<dbReference type="GO" id="GO:0005739">
    <property type="term" value="C:mitochondrion"/>
    <property type="evidence" value="ECO:0007669"/>
    <property type="project" value="TreeGrafter"/>
</dbReference>
<sequence length="684" mass="75541">MMTHEIPPPTDQLTAFSLSNDEEASSSTTLSRPDSGAELTDQKIQSHRWVRTGTTEQGKETFSITVVNGGSSSSANLQVMFDDSSVPNLSELAAVTIDDVDGCLKIPLHGKGTKYKIQLSVEKVTDDEETPPPSDQLAAVSSRHVPVKSILCRPDGGAGLAGQKVRIFGWVRTGRLQGKGTFAFLEVNDGSCPAFLQVIVDASLSTDLSKLIAKGTCVVVDGCLKLPPQGTKQKIELKVEEVVAVGTVDQATYPFPKNKPSLEHLRKYLHLRARTNSIASVARIRSALAFATHSFFQSQSFLYVNTPIITTSDCEGAGEMFQVTTLISSTEKLERDLLQNPPPTEADVEAARLVVKERGEAVATLKAAKAASEQEITASLAELANAKLSLARTVERSRLKPGLPKKDGGVDYSQDFFGRQAFLSVSGQLQLESYACALGSVYTFGPTFRAENSHTSRHLAEFWMVEPELALADLEEDMDCAEEYVRYMCKWLLDNCYDDLEVMAKNVDEGCIERLKLVASTPFVRVTYTDAIELLKKAVAQRQKFENYVEWGIDLASEHERYLTEVVFQKPVIVYNYPKGIKAFYMRVNDDGKTVAAMDVLVPKVGELIGGSQREERYGVLMSRLEEMGLPVEPYEWYLDLRRHGTVKHSGFGLGFERMVLFATGMDNIRDVIPFPRYPGRADL</sequence>
<dbReference type="KEGG" id="rsz:108826664"/>
<dbReference type="GO" id="GO:0005524">
    <property type="term" value="F:ATP binding"/>
    <property type="evidence" value="ECO:0007669"/>
    <property type="project" value="UniProtKB-KW"/>
</dbReference>
<dbReference type="InterPro" id="IPR002312">
    <property type="entry name" value="Asp/Asn-tRNA-synth_IIb"/>
</dbReference>
<keyword evidence="4" id="KW-0547">Nucleotide-binding</keyword>
<evidence type="ECO:0000256" key="1">
    <source>
        <dbReference type="ARBA" id="ARBA00008226"/>
    </source>
</evidence>
<dbReference type="GO" id="GO:0006421">
    <property type="term" value="P:asparaginyl-tRNA aminoacylation"/>
    <property type="evidence" value="ECO:0007669"/>
    <property type="project" value="InterPro"/>
</dbReference>
<dbReference type="NCBIfam" id="TIGR00457">
    <property type="entry name" value="asnS"/>
    <property type="match status" value="1"/>
</dbReference>
<dbReference type="InterPro" id="IPR045864">
    <property type="entry name" value="aa-tRNA-synth_II/BPL/LPL"/>
</dbReference>
<evidence type="ECO:0000259" key="10">
    <source>
        <dbReference type="PROSITE" id="PS50862"/>
    </source>
</evidence>
<dbReference type="AlphaFoldDB" id="A0A9W3CDS2"/>
<evidence type="ECO:0000313" key="13">
    <source>
        <dbReference type="RefSeq" id="XP_056849680.1"/>
    </source>
</evidence>
<dbReference type="InterPro" id="IPR004364">
    <property type="entry name" value="Aa-tRNA-synt_II"/>
</dbReference>
<evidence type="ECO:0000256" key="8">
    <source>
        <dbReference type="ARBA" id="ARBA00047844"/>
    </source>
</evidence>
<reference evidence="13" key="2">
    <citation type="submission" date="2025-08" db="UniProtKB">
        <authorList>
            <consortium name="RefSeq"/>
        </authorList>
    </citation>
    <scope>IDENTIFICATION</scope>
    <source>
        <tissue evidence="13">Leaf</tissue>
    </source>
</reference>
<dbReference type="SUPFAM" id="SSF55681">
    <property type="entry name" value="Class II aaRS and biotin synthetases"/>
    <property type="match status" value="1"/>
</dbReference>
<keyword evidence="7" id="KW-0030">Aminoacyl-tRNA synthetase</keyword>
<organism evidence="12 13">
    <name type="scientific">Raphanus sativus</name>
    <name type="common">Radish</name>
    <name type="synonym">Raphanus raphanistrum var. sativus</name>
    <dbReference type="NCBI Taxonomy" id="3726"/>
    <lineage>
        <taxon>Eukaryota</taxon>
        <taxon>Viridiplantae</taxon>
        <taxon>Streptophyta</taxon>
        <taxon>Embryophyta</taxon>
        <taxon>Tracheophyta</taxon>
        <taxon>Spermatophyta</taxon>
        <taxon>Magnoliopsida</taxon>
        <taxon>eudicotyledons</taxon>
        <taxon>Gunneridae</taxon>
        <taxon>Pentapetalae</taxon>
        <taxon>rosids</taxon>
        <taxon>malvids</taxon>
        <taxon>Brassicales</taxon>
        <taxon>Brassicaceae</taxon>
        <taxon>Brassiceae</taxon>
        <taxon>Raphanus</taxon>
    </lineage>
</organism>
<dbReference type="InterPro" id="IPR006195">
    <property type="entry name" value="aa-tRNA-synth_II"/>
</dbReference>